<organism evidence="2 3">
    <name type="scientific">Acanthoscelides obtectus</name>
    <name type="common">Bean weevil</name>
    <name type="synonym">Bruchus obtectus</name>
    <dbReference type="NCBI Taxonomy" id="200917"/>
    <lineage>
        <taxon>Eukaryota</taxon>
        <taxon>Metazoa</taxon>
        <taxon>Ecdysozoa</taxon>
        <taxon>Arthropoda</taxon>
        <taxon>Hexapoda</taxon>
        <taxon>Insecta</taxon>
        <taxon>Pterygota</taxon>
        <taxon>Neoptera</taxon>
        <taxon>Endopterygota</taxon>
        <taxon>Coleoptera</taxon>
        <taxon>Polyphaga</taxon>
        <taxon>Cucujiformia</taxon>
        <taxon>Chrysomeloidea</taxon>
        <taxon>Chrysomelidae</taxon>
        <taxon>Bruchinae</taxon>
        <taxon>Bruchini</taxon>
        <taxon>Acanthoscelides</taxon>
    </lineage>
</organism>
<proteinExistence type="predicted"/>
<comment type="caution">
    <text evidence="2">The sequence shown here is derived from an EMBL/GenBank/DDBJ whole genome shotgun (WGS) entry which is preliminary data.</text>
</comment>
<keyword evidence="3" id="KW-1185">Reference proteome</keyword>
<feature type="compositionally biased region" description="Acidic residues" evidence="1">
    <location>
        <begin position="72"/>
        <end position="93"/>
    </location>
</feature>
<accession>A0A9P0PHQ5</accession>
<protein>
    <submittedName>
        <fullName evidence="2">Uncharacterized protein</fullName>
    </submittedName>
</protein>
<gene>
    <name evidence="2" type="ORF">ACAOBT_LOCUS17086</name>
</gene>
<dbReference type="EMBL" id="CAKOFQ010006993">
    <property type="protein sequence ID" value="CAH1986142.1"/>
    <property type="molecule type" value="Genomic_DNA"/>
</dbReference>
<sequence length="116" mass="13369">MKSYVAARNVDFKFSTVSKWCDAFFNNFTPVEWKTRCEHAKKIEIEFMQQDLAVDRVVDEVVIHLNEVDSDSDFLETETEDEDAEERSDEAEGESSGILDVQSSNVSLRWEKQVAP</sequence>
<reference evidence="2" key="1">
    <citation type="submission" date="2022-03" db="EMBL/GenBank/DDBJ databases">
        <authorList>
            <person name="Sayadi A."/>
        </authorList>
    </citation>
    <scope>NUCLEOTIDE SEQUENCE</scope>
</reference>
<dbReference type="OrthoDB" id="8190933at2759"/>
<evidence type="ECO:0000256" key="1">
    <source>
        <dbReference type="SAM" id="MobiDB-lite"/>
    </source>
</evidence>
<feature type="region of interest" description="Disordered" evidence="1">
    <location>
        <begin position="72"/>
        <end position="116"/>
    </location>
</feature>
<evidence type="ECO:0000313" key="2">
    <source>
        <dbReference type="EMBL" id="CAH1986142.1"/>
    </source>
</evidence>
<name>A0A9P0PHQ5_ACAOB</name>
<dbReference type="AlphaFoldDB" id="A0A9P0PHQ5"/>
<dbReference type="Proteomes" id="UP001152888">
    <property type="component" value="Unassembled WGS sequence"/>
</dbReference>
<evidence type="ECO:0000313" key="3">
    <source>
        <dbReference type="Proteomes" id="UP001152888"/>
    </source>
</evidence>